<feature type="transmembrane region" description="Helical" evidence="6">
    <location>
        <begin position="255"/>
        <end position="275"/>
    </location>
</feature>
<feature type="domain" description="SLC12A transporter C-terminal" evidence="8">
    <location>
        <begin position="813"/>
        <end position="950"/>
    </location>
</feature>
<dbReference type="Proteomes" id="UP001176961">
    <property type="component" value="Unassembled WGS sequence"/>
</dbReference>
<evidence type="ECO:0000256" key="3">
    <source>
        <dbReference type="ARBA" id="ARBA00022989"/>
    </source>
</evidence>
<dbReference type="PANTHER" id="PTHR11827">
    <property type="entry name" value="SOLUTE CARRIER FAMILY 12, CATION COTRANSPORTERS"/>
    <property type="match status" value="1"/>
</dbReference>
<feature type="transmembrane region" description="Helical" evidence="6">
    <location>
        <begin position="552"/>
        <end position="573"/>
    </location>
</feature>
<proteinExistence type="predicted"/>
<feature type="domain" description="SLC12A transporter C-terminal" evidence="8">
    <location>
        <begin position="988"/>
        <end position="1063"/>
    </location>
</feature>
<keyword evidence="2 6" id="KW-0812">Transmembrane</keyword>
<dbReference type="GO" id="GO:0055064">
    <property type="term" value="P:chloride ion homeostasis"/>
    <property type="evidence" value="ECO:0007669"/>
    <property type="project" value="TreeGrafter"/>
</dbReference>
<evidence type="ECO:0000256" key="5">
    <source>
        <dbReference type="SAM" id="MobiDB-lite"/>
    </source>
</evidence>
<keyword evidence="10" id="KW-1185">Reference proteome</keyword>
<evidence type="ECO:0000313" key="9">
    <source>
        <dbReference type="EMBL" id="CAJ0608092.1"/>
    </source>
</evidence>
<dbReference type="GO" id="GO:0045202">
    <property type="term" value="C:synapse"/>
    <property type="evidence" value="ECO:0007669"/>
    <property type="project" value="GOC"/>
</dbReference>
<evidence type="ECO:0000259" key="7">
    <source>
        <dbReference type="Pfam" id="PF00324"/>
    </source>
</evidence>
<evidence type="ECO:0000313" key="10">
    <source>
        <dbReference type="Proteomes" id="UP001176961"/>
    </source>
</evidence>
<feature type="transmembrane region" description="Helical" evidence="6">
    <location>
        <begin position="527"/>
        <end position="546"/>
    </location>
</feature>
<dbReference type="EMBL" id="CATQJL010000316">
    <property type="protein sequence ID" value="CAJ0608092.1"/>
    <property type="molecule type" value="Genomic_DNA"/>
</dbReference>
<dbReference type="GO" id="GO:0015379">
    <property type="term" value="F:potassium:chloride symporter activity"/>
    <property type="evidence" value="ECO:0007669"/>
    <property type="project" value="TreeGrafter"/>
</dbReference>
<dbReference type="GO" id="GO:0005886">
    <property type="term" value="C:plasma membrane"/>
    <property type="evidence" value="ECO:0007669"/>
    <property type="project" value="TreeGrafter"/>
</dbReference>
<comment type="caution">
    <text evidence="9">The sequence shown here is derived from an EMBL/GenBank/DDBJ whole genome shotgun (WGS) entry which is preliminary data.</text>
</comment>
<evidence type="ECO:0000259" key="8">
    <source>
        <dbReference type="Pfam" id="PF03522"/>
    </source>
</evidence>
<dbReference type="InterPro" id="IPR004841">
    <property type="entry name" value="AA-permease/SLC12A_dom"/>
</dbReference>
<dbReference type="PANTHER" id="PTHR11827:SF55">
    <property type="entry name" value="POTASSIUM_CHLORIDE COTRANSPORTER 3"/>
    <property type="match status" value="1"/>
</dbReference>
<accession>A0AA36MG57</accession>
<feature type="transmembrane region" description="Helical" evidence="6">
    <location>
        <begin position="427"/>
        <end position="447"/>
    </location>
</feature>
<evidence type="ECO:0000256" key="4">
    <source>
        <dbReference type="ARBA" id="ARBA00023136"/>
    </source>
</evidence>
<dbReference type="InterPro" id="IPR004842">
    <property type="entry name" value="SLC12A_fam"/>
</dbReference>
<evidence type="ECO:0000256" key="6">
    <source>
        <dbReference type="SAM" id="Phobius"/>
    </source>
</evidence>
<feature type="transmembrane region" description="Helical" evidence="6">
    <location>
        <begin position="163"/>
        <end position="184"/>
    </location>
</feature>
<protein>
    <submittedName>
        <fullName evidence="9">Uncharacterized protein</fullName>
    </submittedName>
</protein>
<organism evidence="9 10">
    <name type="scientific">Cylicocyclus nassatus</name>
    <name type="common">Nematode worm</name>
    <dbReference type="NCBI Taxonomy" id="53992"/>
    <lineage>
        <taxon>Eukaryota</taxon>
        <taxon>Metazoa</taxon>
        <taxon>Ecdysozoa</taxon>
        <taxon>Nematoda</taxon>
        <taxon>Chromadorea</taxon>
        <taxon>Rhabditida</taxon>
        <taxon>Rhabditina</taxon>
        <taxon>Rhabditomorpha</taxon>
        <taxon>Strongyloidea</taxon>
        <taxon>Strongylidae</taxon>
        <taxon>Cylicocyclus</taxon>
    </lineage>
</organism>
<feature type="transmembrane region" description="Helical" evidence="6">
    <location>
        <begin position="384"/>
        <end position="407"/>
    </location>
</feature>
<feature type="transmembrane region" description="Helical" evidence="6">
    <location>
        <begin position="232"/>
        <end position="249"/>
    </location>
</feature>
<dbReference type="GO" id="GO:0055075">
    <property type="term" value="P:potassium ion homeostasis"/>
    <property type="evidence" value="ECO:0007669"/>
    <property type="project" value="TreeGrafter"/>
</dbReference>
<reference evidence="9" key="1">
    <citation type="submission" date="2023-07" db="EMBL/GenBank/DDBJ databases">
        <authorList>
            <consortium name="CYATHOMIX"/>
        </authorList>
    </citation>
    <scope>NUCLEOTIDE SEQUENCE</scope>
    <source>
        <strain evidence="9">N/A</strain>
    </source>
</reference>
<comment type="subcellular location">
    <subcellularLocation>
        <location evidence="1">Membrane</location>
        <topology evidence="1">Multi-pass membrane protein</topology>
    </subcellularLocation>
</comment>
<keyword evidence="4 6" id="KW-0472">Membrane</keyword>
<feature type="transmembrane region" description="Helical" evidence="6">
    <location>
        <begin position="95"/>
        <end position="120"/>
    </location>
</feature>
<feature type="domain" description="Amino acid permease/ SLC12A" evidence="7">
    <location>
        <begin position="101"/>
        <end position="278"/>
    </location>
</feature>
<dbReference type="InterPro" id="IPR018491">
    <property type="entry name" value="SLC12_C"/>
</dbReference>
<sequence length="1065" mass="117554">MENRTRRFSTVTQLNPETLETVENAAGTKPAAPLDTIGEEPPEEYKGTRKFTATFGHLALYKGPEDEGQQASFISGYTTPGPKERAKSDHKKANLGVLLGVYLPTIQHILGVTMFIRLFWVVGMAGLWWTLVLLAICCSCTLLTSISLSAVATNGVVESGGAYFIISRNLGAEFGSAVGILFYLANTVAASMYIVGGVEVLLMYIVPDMAIGGREALHDTDPLGPLYNNYRIYGTAFLLVQVLIVAMGVKFVQLLAPVSLLCVILAILACFAGGIEKAITGSGQMVCSLDDRLIQSAVLYKNHNSSHTNITNPTICDVCDKSPGLTHLFCDSGEFCSDYTKVKIACTQGFPGINSATLKDNLDPGYMARDEVLPGMRGKSDAEVVQDVTSTFFLLLAIYFPAVTGIMTGTNMSGDLRDPQRSIPSGTIAATVSTSIIYYALAILFAASVDRSVLRDKFGRSIDNSMVVSTLAWPSPWVVTVGSFLSTFGAALQCLCSAPRLLQSIAKDDVIPILSPFAKVTSNNEPLMGLLLTTFIAELAILLGAVDRIAEVLDFFFLMCYAFVNLIAFLHSILRAPNWRPRFKYFHWVLSLIGAFLCFFIMFASDWHLALIACGMTFAIYKYVEWKGAKKEWGDGMRGLALTTAQYSLLKVEDKDPHPKNWRPQLLICLSTTWSKEIIDLRAMSMLNLGAQLKAGQGLAIACAFLKGSADSAKDKIHAKQVKDRLTKDMAKTRLRGFSKTIFYSPEQMSGSVSALFQSIGIGGLRPNTILLSWPKTGDPEELELFTEKLIYGVITENCVLVAKGITDFPDSNDRLTGYIDIWWVVMDGGILMLIAYLLKQHKVWRGCTLRIFAIGDNESGKNEDIRKDLQKYIYMLRIDAEVFMVNLLDMEVSDEVVAKTAELEKRQQSIRHELRNFQRSRSHESGFTNDAYNNDDTINSRKLRLNDSVRSFTPIVININEDAETSFIDNPADGLYRPSTPSDESENGDVKLNVHKMNTAVRLNHVIKENSPDSQLVLLTLPRPPKNRSMFQNSYMVYLDVLTESLQRVLFIGGSGKEVITIDS</sequence>
<evidence type="ECO:0000256" key="1">
    <source>
        <dbReference type="ARBA" id="ARBA00004141"/>
    </source>
</evidence>
<name>A0AA36MG57_CYLNA</name>
<feature type="transmembrane region" description="Helical" evidence="6">
    <location>
        <begin position="190"/>
        <end position="211"/>
    </location>
</feature>
<dbReference type="AlphaFoldDB" id="A0AA36MG57"/>
<feature type="region of interest" description="Disordered" evidence="5">
    <location>
        <begin position="23"/>
        <end position="43"/>
    </location>
</feature>
<evidence type="ECO:0000256" key="2">
    <source>
        <dbReference type="ARBA" id="ARBA00022692"/>
    </source>
</evidence>
<dbReference type="GO" id="GO:0007268">
    <property type="term" value="P:chemical synaptic transmission"/>
    <property type="evidence" value="ECO:0007669"/>
    <property type="project" value="TreeGrafter"/>
</dbReference>
<dbReference type="GO" id="GO:1990573">
    <property type="term" value="P:potassium ion import across plasma membrane"/>
    <property type="evidence" value="ECO:0007669"/>
    <property type="project" value="TreeGrafter"/>
</dbReference>
<feature type="transmembrane region" description="Helical" evidence="6">
    <location>
        <begin position="126"/>
        <end position="151"/>
    </location>
</feature>
<dbReference type="GO" id="GO:0006884">
    <property type="term" value="P:cell volume homeostasis"/>
    <property type="evidence" value="ECO:0007669"/>
    <property type="project" value="TreeGrafter"/>
</dbReference>
<keyword evidence="3 6" id="KW-1133">Transmembrane helix</keyword>
<dbReference type="Pfam" id="PF00324">
    <property type="entry name" value="AA_permease"/>
    <property type="match status" value="2"/>
</dbReference>
<dbReference type="Pfam" id="PF03522">
    <property type="entry name" value="SLC12"/>
    <property type="match status" value="2"/>
</dbReference>
<feature type="transmembrane region" description="Helical" evidence="6">
    <location>
        <begin position="585"/>
        <end position="602"/>
    </location>
</feature>
<dbReference type="Gene3D" id="1.20.1740.10">
    <property type="entry name" value="Amino acid/polyamine transporter I"/>
    <property type="match status" value="1"/>
</dbReference>
<feature type="domain" description="Amino acid permease/ SLC12A" evidence="7">
    <location>
        <begin position="387"/>
        <end position="667"/>
    </location>
</feature>
<gene>
    <name evidence="9" type="ORF">CYNAS_LOCUS20075</name>
</gene>